<feature type="transmembrane region" description="Helical" evidence="7">
    <location>
        <begin position="321"/>
        <end position="340"/>
    </location>
</feature>
<evidence type="ECO:0000256" key="3">
    <source>
        <dbReference type="ARBA" id="ARBA00022692"/>
    </source>
</evidence>
<feature type="transmembrane region" description="Helical" evidence="7">
    <location>
        <begin position="219"/>
        <end position="238"/>
    </location>
</feature>
<evidence type="ECO:0000256" key="7">
    <source>
        <dbReference type="SAM" id="Phobius"/>
    </source>
</evidence>
<dbReference type="EMBL" id="AZGZ01000021">
    <property type="protein sequence ID" value="KZZ89297.1"/>
    <property type="molecule type" value="Genomic_DNA"/>
</dbReference>
<feature type="transmembrane region" description="Helical" evidence="7">
    <location>
        <begin position="250"/>
        <end position="271"/>
    </location>
</feature>
<evidence type="ECO:0000256" key="4">
    <source>
        <dbReference type="ARBA" id="ARBA00022982"/>
    </source>
</evidence>
<keyword evidence="5 7" id="KW-1133">Transmembrane helix</keyword>
<dbReference type="CDD" id="cd09630">
    <property type="entry name" value="CDH_like_cytochrome"/>
    <property type="match status" value="1"/>
</dbReference>
<dbReference type="SUPFAM" id="SSF49344">
    <property type="entry name" value="CBD9-like"/>
    <property type="match status" value="1"/>
</dbReference>
<dbReference type="AlphaFoldDB" id="A0A167WUP2"/>
<feature type="transmembrane region" description="Helical" evidence="7">
    <location>
        <begin position="283"/>
        <end position="301"/>
    </location>
</feature>
<dbReference type="InterPro" id="IPR015920">
    <property type="entry name" value="Cellobiose_DH-like_cyt"/>
</dbReference>
<dbReference type="Pfam" id="PF16010">
    <property type="entry name" value="CDH-cyt"/>
    <property type="match status" value="1"/>
</dbReference>
<evidence type="ECO:0000256" key="1">
    <source>
        <dbReference type="ARBA" id="ARBA00004370"/>
    </source>
</evidence>
<evidence type="ECO:0000256" key="5">
    <source>
        <dbReference type="ARBA" id="ARBA00022989"/>
    </source>
</evidence>
<dbReference type="SMART" id="SM00665">
    <property type="entry name" value="B561"/>
    <property type="match status" value="1"/>
</dbReference>
<keyword evidence="6 7" id="KW-0472">Membrane</keyword>
<sequence>MSQAWARSQTPVQYCQSDESQGIDTCIAVVAAKHNESSATNDLYIRISAVFPHRLGWAAFGTGNAMEGSLMFIIYPGEGEHGITVSVRTTQVEHDAPQHEDFLPRYEVKETTIVDGIYHEAVIVCYECDSYNTSSKLDVASPKQPWIWAAETKQQTQSADTSIPLAFHSGFGSFTLNMRAAVSDGPVHPDSPLLAISRLSHNVDEVPDIRHTMFKAHGIFLTIAFCVMMPIASAIIRGQVESAFTKHSGLQMFTIPTVIFGISIALFFSTWNLSFDSRGVHKVIGIFLLFTTIAQPILGWIHHQNYILYHGRTAVSYWHIYLGRITVGLGWLNVMLGMIIGHASMEPTFEAEDREERYELVGNEER</sequence>
<keyword evidence="4" id="KW-0249">Electron transport</keyword>
<organism evidence="9 10">
    <name type="scientific">Ascosphaera apis ARSEF 7405</name>
    <dbReference type="NCBI Taxonomy" id="392613"/>
    <lineage>
        <taxon>Eukaryota</taxon>
        <taxon>Fungi</taxon>
        <taxon>Dikarya</taxon>
        <taxon>Ascomycota</taxon>
        <taxon>Pezizomycotina</taxon>
        <taxon>Eurotiomycetes</taxon>
        <taxon>Eurotiomycetidae</taxon>
        <taxon>Onygenales</taxon>
        <taxon>Ascosphaeraceae</taxon>
        <taxon>Ascosphaera</taxon>
    </lineage>
</organism>
<dbReference type="Proteomes" id="UP000242877">
    <property type="component" value="Unassembled WGS sequence"/>
</dbReference>
<gene>
    <name evidence="9" type="ORF">AAP_04444</name>
</gene>
<dbReference type="CDD" id="cd08760">
    <property type="entry name" value="Cyt_b561_FRRS1_like"/>
    <property type="match status" value="1"/>
</dbReference>
<dbReference type="InterPro" id="IPR006593">
    <property type="entry name" value="Cyt_b561/ferric_Rdtase_TM"/>
</dbReference>
<dbReference type="Gene3D" id="1.20.120.1770">
    <property type="match status" value="1"/>
</dbReference>
<evidence type="ECO:0000313" key="10">
    <source>
        <dbReference type="Proteomes" id="UP000242877"/>
    </source>
</evidence>
<keyword evidence="3 7" id="KW-0812">Transmembrane</keyword>
<proteinExistence type="predicted"/>
<dbReference type="PANTHER" id="PTHR47797">
    <property type="entry name" value="DEHYDROGENASE, PUTATIVE (AFU_ORTHOLOGUE AFUA_8G05805)-RELATED"/>
    <property type="match status" value="1"/>
</dbReference>
<evidence type="ECO:0000259" key="8">
    <source>
        <dbReference type="SMART" id="SM00665"/>
    </source>
</evidence>
<keyword evidence="2" id="KW-0813">Transport</keyword>
<feature type="domain" description="Cytochrome b561" evidence="8">
    <location>
        <begin position="216"/>
        <end position="338"/>
    </location>
</feature>
<dbReference type="GO" id="GO:0016020">
    <property type="term" value="C:membrane"/>
    <property type="evidence" value="ECO:0007669"/>
    <property type="project" value="UniProtKB-SubCell"/>
</dbReference>
<evidence type="ECO:0000256" key="2">
    <source>
        <dbReference type="ARBA" id="ARBA00022448"/>
    </source>
</evidence>
<dbReference type="OrthoDB" id="4179470at2759"/>
<dbReference type="PANTHER" id="PTHR47797:SF3">
    <property type="entry name" value="CYTOCHROME B561 DOMAIN-CONTAINING PROTEIN"/>
    <property type="match status" value="1"/>
</dbReference>
<evidence type="ECO:0000256" key="6">
    <source>
        <dbReference type="ARBA" id="ARBA00023136"/>
    </source>
</evidence>
<comment type="subcellular location">
    <subcellularLocation>
        <location evidence="1">Membrane</location>
    </subcellularLocation>
</comment>
<evidence type="ECO:0000313" key="9">
    <source>
        <dbReference type="EMBL" id="KZZ89297.1"/>
    </source>
</evidence>
<keyword evidence="10" id="KW-1185">Reference proteome</keyword>
<comment type="caution">
    <text evidence="9">The sequence shown here is derived from an EMBL/GenBank/DDBJ whole genome shotgun (WGS) entry which is preliminary data.</text>
</comment>
<accession>A0A167WUP2</accession>
<dbReference type="Gene3D" id="2.60.40.1210">
    <property type="entry name" value="Cellobiose dehydrogenase, cytochrome domain"/>
    <property type="match status" value="1"/>
</dbReference>
<dbReference type="VEuPathDB" id="FungiDB:AAP_04444"/>
<protein>
    <submittedName>
        <fullName evidence="9">Carbohydrate-binding domain family 9-like protein</fullName>
    </submittedName>
</protein>
<name>A0A167WUP2_9EURO</name>
<reference evidence="9 10" key="1">
    <citation type="journal article" date="2016" name="Genome Biol. Evol.">
        <title>Divergent and convergent evolution of fungal pathogenicity.</title>
        <authorList>
            <person name="Shang Y."/>
            <person name="Xiao G."/>
            <person name="Zheng P."/>
            <person name="Cen K."/>
            <person name="Zhan S."/>
            <person name="Wang C."/>
        </authorList>
    </citation>
    <scope>NUCLEOTIDE SEQUENCE [LARGE SCALE GENOMIC DNA]</scope>
    <source>
        <strain evidence="9 10">ARSEF 7405</strain>
    </source>
</reference>